<organism evidence="2 3">
    <name type="scientific">Cryobacterium serini</name>
    <dbReference type="NCBI Taxonomy" id="1259201"/>
    <lineage>
        <taxon>Bacteria</taxon>
        <taxon>Bacillati</taxon>
        <taxon>Actinomycetota</taxon>
        <taxon>Actinomycetes</taxon>
        <taxon>Micrococcales</taxon>
        <taxon>Microbacteriaceae</taxon>
        <taxon>Cryobacterium</taxon>
    </lineage>
</organism>
<keyword evidence="3" id="KW-1185">Reference proteome</keyword>
<comment type="caution">
    <text evidence="2">The sequence shown here is derived from an EMBL/GenBank/DDBJ whole genome shotgun (WGS) entry which is preliminary data.</text>
</comment>
<reference evidence="2 3" key="1">
    <citation type="submission" date="2019-03" db="EMBL/GenBank/DDBJ databases">
        <title>Genomics of glacier-inhabiting Cryobacterium strains.</title>
        <authorList>
            <person name="Liu Q."/>
            <person name="Xin Y.-H."/>
        </authorList>
    </citation>
    <scope>NUCLEOTIDE SEQUENCE [LARGE SCALE GENOMIC DNA]</scope>
    <source>
        <strain evidence="2 3">Sr54</strain>
    </source>
</reference>
<proteinExistence type="predicted"/>
<evidence type="ECO:0000256" key="1">
    <source>
        <dbReference type="SAM" id="MobiDB-lite"/>
    </source>
</evidence>
<dbReference type="EMBL" id="SOHN01000007">
    <property type="protein sequence ID" value="TFD90356.1"/>
    <property type="molecule type" value="Genomic_DNA"/>
</dbReference>
<name>A0A4R9BSU6_9MICO</name>
<evidence type="ECO:0000313" key="2">
    <source>
        <dbReference type="EMBL" id="TFD90356.1"/>
    </source>
</evidence>
<dbReference type="AlphaFoldDB" id="A0A4R9BSU6"/>
<dbReference type="Proteomes" id="UP000297626">
    <property type="component" value="Unassembled WGS sequence"/>
</dbReference>
<evidence type="ECO:0000313" key="3">
    <source>
        <dbReference type="Proteomes" id="UP000297626"/>
    </source>
</evidence>
<sequence>MPLRLPLCVGCRSRFPRGGLSRSLRGTHRSTLSLPHLDRAAFSLFGLAHQHPNGEQPTSLDAAQAGGVLHHQCRVAIPVPRRQTRLAQLRPGSLGDGARQQRRHRVA</sequence>
<feature type="region of interest" description="Disordered" evidence="1">
    <location>
        <begin position="88"/>
        <end position="107"/>
    </location>
</feature>
<accession>A0A4R9BSU6</accession>
<protein>
    <submittedName>
        <fullName evidence="2">Uncharacterized protein</fullName>
    </submittedName>
</protein>
<gene>
    <name evidence="2" type="ORF">E3T51_02345</name>
</gene>